<evidence type="ECO:0000259" key="19">
    <source>
        <dbReference type="Pfam" id="PF02875"/>
    </source>
</evidence>
<evidence type="ECO:0000256" key="11">
    <source>
        <dbReference type="ARBA" id="ARBA00022960"/>
    </source>
</evidence>
<dbReference type="Pfam" id="PF21799">
    <property type="entry name" value="MurD-like_N"/>
    <property type="match status" value="1"/>
</dbReference>
<evidence type="ECO:0000256" key="7">
    <source>
        <dbReference type="ARBA" id="ARBA00022490"/>
    </source>
</evidence>
<organism evidence="21 22">
    <name type="scientific">Pilibacter termitis</name>
    <dbReference type="NCBI Taxonomy" id="263852"/>
    <lineage>
        <taxon>Bacteria</taxon>
        <taxon>Bacillati</taxon>
        <taxon>Bacillota</taxon>
        <taxon>Bacilli</taxon>
        <taxon>Lactobacillales</taxon>
        <taxon>Enterococcaceae</taxon>
        <taxon>Pilibacter</taxon>
    </lineage>
</organism>
<accession>A0A1T4M5B0</accession>
<dbReference type="EC" id="6.3.2.9" evidence="5 17"/>
<dbReference type="SUPFAM" id="SSF51984">
    <property type="entry name" value="MurCD N-terminal domain"/>
    <property type="match status" value="1"/>
</dbReference>
<keyword evidence="8 17" id="KW-0436">Ligase</keyword>
<comment type="catalytic activity">
    <reaction evidence="16 17 18">
        <text>UDP-N-acetyl-alpha-D-muramoyl-L-alanine + D-glutamate + ATP = UDP-N-acetyl-alpha-D-muramoyl-L-alanyl-D-glutamate + ADP + phosphate + H(+)</text>
        <dbReference type="Rhea" id="RHEA:16429"/>
        <dbReference type="ChEBI" id="CHEBI:15378"/>
        <dbReference type="ChEBI" id="CHEBI:29986"/>
        <dbReference type="ChEBI" id="CHEBI:30616"/>
        <dbReference type="ChEBI" id="CHEBI:43474"/>
        <dbReference type="ChEBI" id="CHEBI:83898"/>
        <dbReference type="ChEBI" id="CHEBI:83900"/>
        <dbReference type="ChEBI" id="CHEBI:456216"/>
        <dbReference type="EC" id="6.3.2.9"/>
    </reaction>
</comment>
<dbReference type="AlphaFoldDB" id="A0A1T4M5B0"/>
<dbReference type="Gene3D" id="3.40.1190.10">
    <property type="entry name" value="Mur-like, catalytic domain"/>
    <property type="match status" value="1"/>
</dbReference>
<keyword evidence="11 17" id="KW-0133">Cell shape</keyword>
<evidence type="ECO:0000256" key="18">
    <source>
        <dbReference type="RuleBase" id="RU003664"/>
    </source>
</evidence>
<evidence type="ECO:0000256" key="12">
    <source>
        <dbReference type="ARBA" id="ARBA00022984"/>
    </source>
</evidence>
<evidence type="ECO:0000256" key="1">
    <source>
        <dbReference type="ARBA" id="ARBA00002734"/>
    </source>
</evidence>
<evidence type="ECO:0000256" key="8">
    <source>
        <dbReference type="ARBA" id="ARBA00022598"/>
    </source>
</evidence>
<dbReference type="GO" id="GO:0071555">
    <property type="term" value="P:cell wall organization"/>
    <property type="evidence" value="ECO:0007669"/>
    <property type="project" value="UniProtKB-KW"/>
</dbReference>
<dbReference type="STRING" id="263852.SAMN02745116_00942"/>
<dbReference type="EMBL" id="FUXI01000008">
    <property type="protein sequence ID" value="SJZ62036.1"/>
    <property type="molecule type" value="Genomic_DNA"/>
</dbReference>
<dbReference type="InterPro" id="IPR013221">
    <property type="entry name" value="Mur_ligase_cen"/>
</dbReference>
<keyword evidence="17 18" id="KW-0132">Cell division</keyword>
<keyword evidence="10 17" id="KW-0067">ATP-binding</keyword>
<dbReference type="PANTHER" id="PTHR43692:SF1">
    <property type="entry name" value="UDP-N-ACETYLMURAMOYLALANINE--D-GLUTAMATE LIGASE"/>
    <property type="match status" value="1"/>
</dbReference>
<dbReference type="InterPro" id="IPR036565">
    <property type="entry name" value="Mur-like_cat_sf"/>
</dbReference>
<dbReference type="SUPFAM" id="SSF53244">
    <property type="entry name" value="MurD-like peptide ligases, peptide-binding domain"/>
    <property type="match status" value="1"/>
</dbReference>
<dbReference type="GO" id="GO:0005524">
    <property type="term" value="F:ATP binding"/>
    <property type="evidence" value="ECO:0007669"/>
    <property type="project" value="UniProtKB-UniRule"/>
</dbReference>
<name>A0A1T4M5B0_9ENTE</name>
<evidence type="ECO:0000256" key="4">
    <source>
        <dbReference type="ARBA" id="ARBA00010416"/>
    </source>
</evidence>
<keyword evidence="9 17" id="KW-0547">Nucleotide-binding</keyword>
<dbReference type="SUPFAM" id="SSF53623">
    <property type="entry name" value="MurD-like peptide ligases, catalytic domain"/>
    <property type="match status" value="1"/>
</dbReference>
<dbReference type="Gene3D" id="3.90.190.20">
    <property type="entry name" value="Mur ligase, C-terminal domain"/>
    <property type="match status" value="1"/>
</dbReference>
<reference evidence="21 22" key="1">
    <citation type="submission" date="2017-02" db="EMBL/GenBank/DDBJ databases">
        <authorList>
            <person name="Peterson S.W."/>
        </authorList>
    </citation>
    <scope>NUCLEOTIDE SEQUENCE [LARGE SCALE GENOMIC DNA]</scope>
    <source>
        <strain evidence="21 22">ATCC BAA-1030</strain>
    </source>
</reference>
<comment type="subcellular location">
    <subcellularLocation>
        <location evidence="2 17 18">Cytoplasm</location>
    </subcellularLocation>
</comment>
<evidence type="ECO:0000256" key="5">
    <source>
        <dbReference type="ARBA" id="ARBA00012212"/>
    </source>
</evidence>
<evidence type="ECO:0000256" key="17">
    <source>
        <dbReference type="HAMAP-Rule" id="MF_00639"/>
    </source>
</evidence>
<feature type="domain" description="Mur ligase C-terminal" evidence="19">
    <location>
        <begin position="317"/>
        <end position="430"/>
    </location>
</feature>
<gene>
    <name evidence="17" type="primary">murD</name>
    <name evidence="21" type="ORF">SAMN02745116_00942</name>
</gene>
<evidence type="ECO:0000256" key="10">
    <source>
        <dbReference type="ARBA" id="ARBA00022840"/>
    </source>
</evidence>
<evidence type="ECO:0000256" key="15">
    <source>
        <dbReference type="ARBA" id="ARBA00032324"/>
    </source>
</evidence>
<dbReference type="GO" id="GO:0008764">
    <property type="term" value="F:UDP-N-acetylmuramoylalanine-D-glutamate ligase activity"/>
    <property type="evidence" value="ECO:0007669"/>
    <property type="project" value="UniProtKB-UniRule"/>
</dbReference>
<sequence>MNLKKISDYENKKVLVLGLARSGVSAARLLDKLGAIVTVNDFKNFDENPEAQLLLDEGIRVITGGHPVELLDEDFELIVKNPGILYSNPMLVAAVNKQIPIITEVELAYQISEADIIGITGTNGKTTTTTMIAEMLNYTRENNGKAYLAGNIGFPASSVAQEATSEDELVTELSSFQLLGIRTFRPKIAVITNIYSAHLDYHGSREEYVKAKWRIQENMTSEDILILNGNQAELRELAQNTKAHVVTFSTEEKTNGAYLLENTIFYGEEMILSIDEMAIVGMHNVENALAAVTAAKLRGVENEAICEVLRNFHGVEHRTQFVGSINERKFYNDSKATNILATKMALSGFENDRVILLAGGLDRGNDFDELLPAIYGLKGMVTFGETAEKLMLTAEEANVGEVLMTENAEVAVRLAYEMSSAGDVILLSPANASWDQYPNFEVRGEKFVQAVKQLAEEVGAE</sequence>
<evidence type="ECO:0000256" key="9">
    <source>
        <dbReference type="ARBA" id="ARBA00022741"/>
    </source>
</evidence>
<protein>
    <recommendedName>
        <fullName evidence="6 17">UDP-N-acetylmuramoylalanine--D-glutamate ligase</fullName>
        <ecNumber evidence="5 17">6.3.2.9</ecNumber>
    </recommendedName>
    <alternativeName>
        <fullName evidence="15 17">D-glutamic acid-adding enzyme</fullName>
    </alternativeName>
    <alternativeName>
        <fullName evidence="14 17">UDP-N-acetylmuramoyl-L-alanyl-D-glutamate synthetase</fullName>
    </alternativeName>
</protein>
<dbReference type="GO" id="GO:0005737">
    <property type="term" value="C:cytoplasm"/>
    <property type="evidence" value="ECO:0007669"/>
    <property type="project" value="UniProtKB-SubCell"/>
</dbReference>
<keyword evidence="17 18" id="KW-0131">Cell cycle</keyword>
<evidence type="ECO:0000256" key="2">
    <source>
        <dbReference type="ARBA" id="ARBA00004496"/>
    </source>
</evidence>
<dbReference type="InterPro" id="IPR036615">
    <property type="entry name" value="Mur_ligase_C_dom_sf"/>
</dbReference>
<evidence type="ECO:0000313" key="22">
    <source>
        <dbReference type="Proteomes" id="UP000190328"/>
    </source>
</evidence>
<feature type="binding site" evidence="17">
    <location>
        <begin position="121"/>
        <end position="127"/>
    </location>
    <ligand>
        <name>ATP</name>
        <dbReference type="ChEBI" id="CHEBI:30616"/>
    </ligand>
</feature>
<dbReference type="Gene3D" id="3.40.50.720">
    <property type="entry name" value="NAD(P)-binding Rossmann-like Domain"/>
    <property type="match status" value="1"/>
</dbReference>
<evidence type="ECO:0000259" key="20">
    <source>
        <dbReference type="Pfam" id="PF08245"/>
    </source>
</evidence>
<dbReference type="HAMAP" id="MF_00639">
    <property type="entry name" value="MurD"/>
    <property type="match status" value="1"/>
</dbReference>
<dbReference type="Pfam" id="PF02875">
    <property type="entry name" value="Mur_ligase_C"/>
    <property type="match status" value="1"/>
</dbReference>
<evidence type="ECO:0000256" key="13">
    <source>
        <dbReference type="ARBA" id="ARBA00023316"/>
    </source>
</evidence>
<dbReference type="NCBIfam" id="TIGR01087">
    <property type="entry name" value="murD"/>
    <property type="match status" value="1"/>
</dbReference>
<evidence type="ECO:0000313" key="21">
    <source>
        <dbReference type="EMBL" id="SJZ62036.1"/>
    </source>
</evidence>
<feature type="domain" description="Mur ligase central" evidence="20">
    <location>
        <begin position="119"/>
        <end position="295"/>
    </location>
</feature>
<dbReference type="GO" id="GO:0008360">
    <property type="term" value="P:regulation of cell shape"/>
    <property type="evidence" value="ECO:0007669"/>
    <property type="project" value="UniProtKB-KW"/>
</dbReference>
<dbReference type="UniPathway" id="UPA00219"/>
<evidence type="ECO:0000256" key="16">
    <source>
        <dbReference type="ARBA" id="ARBA00047632"/>
    </source>
</evidence>
<evidence type="ECO:0000256" key="14">
    <source>
        <dbReference type="ARBA" id="ARBA00030398"/>
    </source>
</evidence>
<dbReference type="GO" id="GO:0009252">
    <property type="term" value="P:peptidoglycan biosynthetic process"/>
    <property type="evidence" value="ECO:0007669"/>
    <property type="project" value="UniProtKB-UniRule"/>
</dbReference>
<keyword evidence="13 17" id="KW-0961">Cell wall biogenesis/degradation</keyword>
<dbReference type="GO" id="GO:0051301">
    <property type="term" value="P:cell division"/>
    <property type="evidence" value="ECO:0007669"/>
    <property type="project" value="UniProtKB-KW"/>
</dbReference>
<dbReference type="InterPro" id="IPR004101">
    <property type="entry name" value="Mur_ligase_C"/>
</dbReference>
<keyword evidence="22" id="KW-1185">Reference proteome</keyword>
<dbReference type="PANTHER" id="PTHR43692">
    <property type="entry name" value="UDP-N-ACETYLMURAMOYLALANINE--D-GLUTAMATE LIGASE"/>
    <property type="match status" value="1"/>
</dbReference>
<evidence type="ECO:0000256" key="6">
    <source>
        <dbReference type="ARBA" id="ARBA00015655"/>
    </source>
</evidence>
<comment type="pathway">
    <text evidence="3 17 18">Cell wall biogenesis; peptidoglycan biosynthesis.</text>
</comment>
<keyword evidence="12 17" id="KW-0573">Peptidoglycan synthesis</keyword>
<dbReference type="InterPro" id="IPR005762">
    <property type="entry name" value="MurD"/>
</dbReference>
<comment type="similarity">
    <text evidence="4 17">Belongs to the MurCDEF family.</text>
</comment>
<comment type="function">
    <text evidence="1 17 18">Cell wall formation. Catalyzes the addition of glutamate to the nucleotide precursor UDP-N-acetylmuramoyl-L-alanine (UMA).</text>
</comment>
<evidence type="ECO:0000256" key="3">
    <source>
        <dbReference type="ARBA" id="ARBA00004752"/>
    </source>
</evidence>
<dbReference type="Pfam" id="PF08245">
    <property type="entry name" value="Mur_ligase_M"/>
    <property type="match status" value="1"/>
</dbReference>
<proteinExistence type="inferred from homology"/>
<keyword evidence="7 17" id="KW-0963">Cytoplasm</keyword>
<dbReference type="Proteomes" id="UP000190328">
    <property type="component" value="Unassembled WGS sequence"/>
</dbReference>